<dbReference type="VEuPathDB" id="FungiDB:PEXP_075690"/>
<dbReference type="HOGENOM" id="CLU_1496722_0_0_1"/>
<dbReference type="EMBL" id="JQFZ01000096">
    <property type="protein sequence ID" value="KGO59372.1"/>
    <property type="molecule type" value="Genomic_DNA"/>
</dbReference>
<comment type="caution">
    <text evidence="1">The sequence shown here is derived from an EMBL/GenBank/DDBJ whole genome shotgun (WGS) entry which is preliminary data.</text>
</comment>
<keyword evidence="2" id="KW-1185">Reference proteome</keyword>
<accession>A0A0A2JV83</accession>
<evidence type="ECO:0000313" key="2">
    <source>
        <dbReference type="Proteomes" id="UP000030143"/>
    </source>
</evidence>
<dbReference type="GeneID" id="27680017"/>
<organism evidence="1 2">
    <name type="scientific">Penicillium expansum</name>
    <name type="common">Blue mold rot fungus</name>
    <dbReference type="NCBI Taxonomy" id="27334"/>
    <lineage>
        <taxon>Eukaryota</taxon>
        <taxon>Fungi</taxon>
        <taxon>Dikarya</taxon>
        <taxon>Ascomycota</taxon>
        <taxon>Pezizomycotina</taxon>
        <taxon>Eurotiomycetes</taxon>
        <taxon>Eurotiomycetidae</taxon>
        <taxon>Eurotiales</taxon>
        <taxon>Aspergillaceae</taxon>
        <taxon>Penicillium</taxon>
    </lineage>
</organism>
<protein>
    <submittedName>
        <fullName evidence="1">Uncharacterized protein</fullName>
    </submittedName>
</protein>
<gene>
    <name evidence="1" type="ORF">PEX2_073270</name>
</gene>
<evidence type="ECO:0000313" key="1">
    <source>
        <dbReference type="EMBL" id="KGO59372.1"/>
    </source>
</evidence>
<dbReference type="AlphaFoldDB" id="A0A0A2JV83"/>
<reference evidence="1 2" key="1">
    <citation type="journal article" date="2015" name="Mol. Plant Microbe Interact.">
        <title>Genome, transcriptome, and functional analyses of Penicillium expansum provide new insights into secondary metabolism and pathogenicity.</title>
        <authorList>
            <person name="Ballester A.R."/>
            <person name="Marcet-Houben M."/>
            <person name="Levin E."/>
            <person name="Sela N."/>
            <person name="Selma-Lazaro C."/>
            <person name="Carmona L."/>
            <person name="Wisniewski M."/>
            <person name="Droby S."/>
            <person name="Gonzalez-Candelas L."/>
            <person name="Gabaldon T."/>
        </authorList>
    </citation>
    <scope>NUCLEOTIDE SEQUENCE [LARGE SCALE GENOMIC DNA]</scope>
    <source>
        <strain evidence="1 2">MD-8</strain>
    </source>
</reference>
<dbReference type="OrthoDB" id="10464845at2759"/>
<sequence length="180" mass="20259">MTGWGPSQKIGDNCNNHTIGVGRVIYIYFQTTSCLCPSHTSGTLDKNYMDWDVCLGWFTATREITSCLSFASAFDGPIVSLGLMSIEIELSNLREGYVVQSRHVEKGWEWPIKLALYLDLRDGLKCHMTRASCCANPSHDRHDRSMMHIDRARSIQERLALRHLASASFIGAFCGRSRDP</sequence>
<dbReference type="Proteomes" id="UP000030143">
    <property type="component" value="Unassembled WGS sequence"/>
</dbReference>
<dbReference type="RefSeq" id="XP_016600568.1">
    <property type="nucleotide sequence ID" value="XM_016744597.1"/>
</dbReference>
<proteinExistence type="predicted"/>
<name>A0A0A2JV83_PENEN</name>